<evidence type="ECO:0000256" key="2">
    <source>
        <dbReference type="SAM" id="Phobius"/>
    </source>
</evidence>
<dbReference type="PANTHER" id="PTHR35792:SF2">
    <property type="entry name" value="GENERAL STRESS PROTEIN"/>
    <property type="match status" value="1"/>
</dbReference>
<sequence>MPIAKKTSIGSVAIAALVGGVAGAFVGLMVSPKSGEALRKDIQTRAVNIADHVQDCTVQQAETIKEKSTNLLEKGKKIKEDLNVLWQDIKPRKLGYKNVVQSSLEEIIESEVENESPSEPLTETPSSETSFPETPAQDDIETLL</sequence>
<evidence type="ECO:0000313" key="4">
    <source>
        <dbReference type="Proteomes" id="UP000002892"/>
    </source>
</evidence>
<organism evidence="3 4">
    <name type="scientific">Desulfosporosinus acidiphilus (strain DSM 22704 / JCM 16185 / SJ4)</name>
    <dbReference type="NCBI Taxonomy" id="646529"/>
    <lineage>
        <taxon>Bacteria</taxon>
        <taxon>Bacillati</taxon>
        <taxon>Bacillota</taxon>
        <taxon>Clostridia</taxon>
        <taxon>Eubacteriales</taxon>
        <taxon>Desulfitobacteriaceae</taxon>
        <taxon>Desulfosporosinus</taxon>
    </lineage>
</organism>
<keyword evidence="2" id="KW-0472">Membrane</keyword>
<feature type="transmembrane region" description="Helical" evidence="2">
    <location>
        <begin position="12"/>
        <end position="30"/>
    </location>
</feature>
<proteinExistence type="predicted"/>
<dbReference type="KEGG" id="dai:Desaci_2433"/>
<protein>
    <submittedName>
        <fullName evidence="3">Gas vesicle protein</fullName>
    </submittedName>
</protein>
<keyword evidence="2" id="KW-1133">Transmembrane helix</keyword>
<dbReference type="RefSeq" id="WP_014827382.1">
    <property type="nucleotide sequence ID" value="NC_018068.1"/>
</dbReference>
<dbReference type="InterPro" id="IPR024623">
    <property type="entry name" value="YtxH"/>
</dbReference>
<dbReference type="Proteomes" id="UP000002892">
    <property type="component" value="Chromosome"/>
</dbReference>
<evidence type="ECO:0000313" key="3">
    <source>
        <dbReference type="EMBL" id="AFM41383.1"/>
    </source>
</evidence>
<dbReference type="OrthoDB" id="1799596at2"/>
<dbReference type="InterPro" id="IPR052928">
    <property type="entry name" value="Desiccation-related_membrane"/>
</dbReference>
<feature type="compositionally biased region" description="Low complexity" evidence="1">
    <location>
        <begin position="117"/>
        <end position="135"/>
    </location>
</feature>
<dbReference type="eggNOG" id="COG4980">
    <property type="taxonomic scope" value="Bacteria"/>
</dbReference>
<reference evidence="3 4" key="1">
    <citation type="journal article" date="2012" name="J. Bacteriol.">
        <title>Complete genome sequences of Desulfosporosinus orientis DSM765T, Desulfosporosinus youngiae DSM17734T, Desulfosporosinus meridiei DSM13257T, and Desulfosporosinus acidiphilus DSM22704T.</title>
        <authorList>
            <person name="Pester M."/>
            <person name="Brambilla E."/>
            <person name="Alazard D."/>
            <person name="Rattei T."/>
            <person name="Weinmaier T."/>
            <person name="Han J."/>
            <person name="Lucas S."/>
            <person name="Lapidus A."/>
            <person name="Cheng J.F."/>
            <person name="Goodwin L."/>
            <person name="Pitluck S."/>
            <person name="Peters L."/>
            <person name="Ovchinnikova G."/>
            <person name="Teshima H."/>
            <person name="Detter J.C."/>
            <person name="Han C.S."/>
            <person name="Tapia R."/>
            <person name="Land M.L."/>
            <person name="Hauser L."/>
            <person name="Kyrpides N.C."/>
            <person name="Ivanova N.N."/>
            <person name="Pagani I."/>
            <person name="Huntmann M."/>
            <person name="Wei C.L."/>
            <person name="Davenport K.W."/>
            <person name="Daligault H."/>
            <person name="Chain P.S."/>
            <person name="Chen A."/>
            <person name="Mavromatis K."/>
            <person name="Markowitz V."/>
            <person name="Szeto E."/>
            <person name="Mikhailova N."/>
            <person name="Pati A."/>
            <person name="Wagner M."/>
            <person name="Woyke T."/>
            <person name="Ollivier B."/>
            <person name="Klenk H.P."/>
            <person name="Spring S."/>
            <person name="Loy A."/>
        </authorList>
    </citation>
    <scope>NUCLEOTIDE SEQUENCE [LARGE SCALE GENOMIC DNA]</scope>
    <source>
        <strain evidence="4">DSM 22704 / JCM 16185 / SJ4</strain>
    </source>
</reference>
<keyword evidence="4" id="KW-1185">Reference proteome</keyword>
<dbReference type="PANTHER" id="PTHR35792">
    <property type="entry name" value="GENERAL STRESS PROTEIN"/>
    <property type="match status" value="1"/>
</dbReference>
<keyword evidence="2" id="KW-0812">Transmembrane</keyword>
<gene>
    <name evidence="3" type="ordered locus">Desaci_2433</name>
</gene>
<dbReference type="EMBL" id="CP003639">
    <property type="protein sequence ID" value="AFM41383.1"/>
    <property type="molecule type" value="Genomic_DNA"/>
</dbReference>
<evidence type="ECO:0000256" key="1">
    <source>
        <dbReference type="SAM" id="MobiDB-lite"/>
    </source>
</evidence>
<name>I4D6F9_DESAJ</name>
<accession>I4D6F9</accession>
<dbReference type="Pfam" id="PF12732">
    <property type="entry name" value="YtxH"/>
    <property type="match status" value="1"/>
</dbReference>
<dbReference type="AlphaFoldDB" id="I4D6F9"/>
<feature type="region of interest" description="Disordered" evidence="1">
    <location>
        <begin position="109"/>
        <end position="144"/>
    </location>
</feature>
<dbReference type="HOGENOM" id="CLU_1793351_0_0_9"/>